<dbReference type="PANTHER" id="PTHR36826">
    <property type="entry name" value="PROTEIN ECM13"/>
    <property type="match status" value="1"/>
</dbReference>
<reference evidence="2 3" key="1">
    <citation type="journal article" date="2011" name="PLoS Genet.">
        <title>Genome sequencing and comparative transcriptomics of the model entomopathogenic fungi Metarhizium anisopliae and M. acridum.</title>
        <authorList>
            <person name="Gao Q."/>
            <person name="Jin K."/>
            <person name="Ying S.H."/>
            <person name="Zhang Y."/>
            <person name="Xiao G."/>
            <person name="Shang Y."/>
            <person name="Duan Z."/>
            <person name="Hu X."/>
            <person name="Xie X.Q."/>
            <person name="Zhou G."/>
            <person name="Peng G."/>
            <person name="Luo Z."/>
            <person name="Huang W."/>
            <person name="Wang B."/>
            <person name="Fang W."/>
            <person name="Wang S."/>
            <person name="Zhong Y."/>
            <person name="Ma L.J."/>
            <person name="St Leger R.J."/>
            <person name="Zhao G.P."/>
            <person name="Pei Y."/>
            <person name="Feng M.G."/>
            <person name="Xia Y."/>
            <person name="Wang C."/>
        </authorList>
    </citation>
    <scope>NUCLEOTIDE SEQUENCE [LARGE SCALE GENOMIC DNA]</scope>
    <source>
        <strain evidence="3">ARSEF 23 / ATCC MYA-3075</strain>
    </source>
</reference>
<feature type="compositionally biased region" description="Polar residues" evidence="1">
    <location>
        <begin position="312"/>
        <end position="322"/>
    </location>
</feature>
<protein>
    <submittedName>
        <fullName evidence="2">ImpB/mucB/samB family protein</fullName>
    </submittedName>
</protein>
<dbReference type="RefSeq" id="XP_011410634.1">
    <property type="nucleotide sequence ID" value="XM_011412332.1"/>
</dbReference>
<dbReference type="PANTHER" id="PTHR36826:SF1">
    <property type="entry name" value="PROTEIN ECM13"/>
    <property type="match status" value="1"/>
</dbReference>
<feature type="region of interest" description="Disordered" evidence="1">
    <location>
        <begin position="221"/>
        <end position="240"/>
    </location>
</feature>
<dbReference type="OrthoDB" id="5231571at2759"/>
<dbReference type="AlphaFoldDB" id="A0A0B2XG58"/>
<comment type="caution">
    <text evidence="2">The sequence shown here is derived from an EMBL/GenBank/DDBJ whole genome shotgun (WGS) entry which is preliminary data.</text>
</comment>
<gene>
    <name evidence="2" type="ORF">MAA_10614</name>
</gene>
<dbReference type="Proteomes" id="UP000002498">
    <property type="component" value="Unassembled WGS sequence"/>
</dbReference>
<organism evidence="2 3">
    <name type="scientific">Metarhizium robertsii (strain ARSEF 23 / ATCC MYA-3075)</name>
    <name type="common">Metarhizium anisopliae (strain ARSEF 23)</name>
    <dbReference type="NCBI Taxonomy" id="655844"/>
    <lineage>
        <taxon>Eukaryota</taxon>
        <taxon>Fungi</taxon>
        <taxon>Dikarya</taxon>
        <taxon>Ascomycota</taxon>
        <taxon>Pezizomycotina</taxon>
        <taxon>Sordariomycetes</taxon>
        <taxon>Hypocreomycetidae</taxon>
        <taxon>Hypocreales</taxon>
        <taxon>Clavicipitaceae</taxon>
        <taxon>Metarhizium</taxon>
    </lineage>
</organism>
<feature type="compositionally biased region" description="Basic and acidic residues" evidence="1">
    <location>
        <begin position="297"/>
        <end position="309"/>
    </location>
</feature>
<accession>A0A0B2XG58</accession>
<feature type="compositionally biased region" description="Basic and acidic residues" evidence="1">
    <location>
        <begin position="228"/>
        <end position="240"/>
    </location>
</feature>
<reference evidence="2 3" key="2">
    <citation type="journal article" date="2014" name="Proc. Natl. Acad. Sci. U.S.A.">
        <title>Trajectory and genomic determinants of fungal-pathogen speciation and host adaptation.</title>
        <authorList>
            <person name="Hu X."/>
            <person name="Xiao G."/>
            <person name="Zheng P."/>
            <person name="Shang Y."/>
            <person name="Su Y."/>
            <person name="Zhang X."/>
            <person name="Liu X."/>
            <person name="Zhan S."/>
            <person name="St Leger R.J."/>
            <person name="Wang C."/>
        </authorList>
    </citation>
    <scope>GENOME REANNOTATION</scope>
    <source>
        <strain evidence="3">ARSEF 23 / ATCC MYA-3075</strain>
    </source>
</reference>
<feature type="compositionally biased region" description="Basic residues" evidence="1">
    <location>
        <begin position="331"/>
        <end position="346"/>
    </location>
</feature>
<dbReference type="KEGG" id="maj:MAA_10614"/>
<evidence type="ECO:0000256" key="1">
    <source>
        <dbReference type="SAM" id="MobiDB-lite"/>
    </source>
</evidence>
<sequence length="490" mass="56218">MFSLTESLTRVTDELYGRSAVQKWKCTQGKAKPWRRNTFLGNGGEIKGIPSSFLRRYAGFGSSYLAQCKRNCKRRRFELKLECEAQRELDDVTGKLYDLDAENESWEWKPEDVKRLLTERVDASLESSQIPYEAYVGSILGEQFQLGRLISEGEHWGEAVYQVTALLAPNKALEARSYCLAGLPRERLASMKRRMKRLHRKYGVSKIDQAQKKFLVYYRNSPSNTPGVERESERRLGASTSTKDRMTFRILDYDYEFPALLGTNSPQHTRMGVWTKERSWVFPDQSLSCEESINESSARDNHAAEEPKPPRSGQNPAVSSNILDPCAARFPLRRGRRRRRPRKSKAKIHDETGSQEALRVPSQHDACVIELCSLTAMHEQLNNIAQNIADLSDRLAEQHHLVETEIQFVQRRVAWLSQTMDKQKPGMALDEEALLFLETYYLAHKARAKLSREVAQPNHDLRFLVGHANLLNSLMLKLDVLILSMNRSDN</sequence>
<feature type="region of interest" description="Disordered" evidence="1">
    <location>
        <begin position="291"/>
        <end position="357"/>
    </location>
</feature>
<evidence type="ECO:0000313" key="3">
    <source>
        <dbReference type="Proteomes" id="UP000002498"/>
    </source>
</evidence>
<dbReference type="GeneID" id="19264900"/>
<dbReference type="EMBL" id="ADNJ02000001">
    <property type="protein sequence ID" value="KHO11670.1"/>
    <property type="molecule type" value="Genomic_DNA"/>
</dbReference>
<proteinExistence type="predicted"/>
<keyword evidence="3" id="KW-1185">Reference proteome</keyword>
<evidence type="ECO:0000313" key="2">
    <source>
        <dbReference type="EMBL" id="KHO11670.1"/>
    </source>
</evidence>
<name>A0A0B2XG58_METRA</name>
<dbReference type="InterPro" id="IPR037738">
    <property type="entry name" value="Ecm13-like"/>
</dbReference>
<dbReference type="HOGENOM" id="CLU_667451_0_0_1"/>